<proteinExistence type="predicted"/>
<accession>A0A317EB54</accession>
<dbReference type="Pfam" id="PF08238">
    <property type="entry name" value="Sel1"/>
    <property type="match status" value="2"/>
</dbReference>
<gene>
    <name evidence="1" type="ORF">DKG75_05165</name>
</gene>
<dbReference type="PANTHER" id="PTHR11102:SF160">
    <property type="entry name" value="ERAD-ASSOCIATED E3 UBIQUITIN-PROTEIN LIGASE COMPONENT HRD3"/>
    <property type="match status" value="1"/>
</dbReference>
<dbReference type="AlphaFoldDB" id="A0A317EB54"/>
<evidence type="ECO:0008006" key="3">
    <source>
        <dbReference type="Google" id="ProtNLM"/>
    </source>
</evidence>
<dbReference type="SMART" id="SM00671">
    <property type="entry name" value="SEL1"/>
    <property type="match status" value="2"/>
</dbReference>
<sequence length="173" mass="18492">MEKQQQMSVLSKRWVRGAGIAAWALVLGLSGPALADREAGQKAMAAGDYATALAELKPLAEAGDAASQFDIGALYDNGLGVIADAVEAARWYQRAARQGDQSAMFNLGVMHEDGIGVARDPVQAYVYFSLSVTQGPPYAARNRDKVKASLTPDQLARGDELVRSYKPVPEIKP</sequence>
<name>A0A317EB54_9PROT</name>
<evidence type="ECO:0000313" key="1">
    <source>
        <dbReference type="EMBL" id="PWR23941.1"/>
    </source>
</evidence>
<keyword evidence="2" id="KW-1185">Reference proteome</keyword>
<dbReference type="EMBL" id="QGLF01000001">
    <property type="protein sequence ID" value="PWR23941.1"/>
    <property type="molecule type" value="Genomic_DNA"/>
</dbReference>
<dbReference type="OrthoDB" id="112232at2"/>
<dbReference type="InterPro" id="IPR006597">
    <property type="entry name" value="Sel1-like"/>
</dbReference>
<dbReference type="InterPro" id="IPR011990">
    <property type="entry name" value="TPR-like_helical_dom_sf"/>
</dbReference>
<dbReference type="SUPFAM" id="SSF81901">
    <property type="entry name" value="HCP-like"/>
    <property type="match status" value="1"/>
</dbReference>
<dbReference type="InterPro" id="IPR050767">
    <property type="entry name" value="Sel1_AlgK"/>
</dbReference>
<organism evidence="1 2">
    <name type="scientific">Zavarzinia compransoris</name>
    <dbReference type="NCBI Taxonomy" id="1264899"/>
    <lineage>
        <taxon>Bacteria</taxon>
        <taxon>Pseudomonadati</taxon>
        <taxon>Pseudomonadota</taxon>
        <taxon>Alphaproteobacteria</taxon>
        <taxon>Rhodospirillales</taxon>
        <taxon>Zavarziniaceae</taxon>
        <taxon>Zavarzinia</taxon>
    </lineage>
</organism>
<comment type="caution">
    <text evidence="1">The sequence shown here is derived from an EMBL/GenBank/DDBJ whole genome shotgun (WGS) entry which is preliminary data.</text>
</comment>
<dbReference type="Gene3D" id="1.25.40.10">
    <property type="entry name" value="Tetratricopeptide repeat domain"/>
    <property type="match status" value="1"/>
</dbReference>
<dbReference type="Proteomes" id="UP000246077">
    <property type="component" value="Unassembled WGS sequence"/>
</dbReference>
<evidence type="ECO:0000313" key="2">
    <source>
        <dbReference type="Proteomes" id="UP000246077"/>
    </source>
</evidence>
<protein>
    <recommendedName>
        <fullName evidence="3">Sel1 repeat family protein</fullName>
    </recommendedName>
</protein>
<dbReference type="PANTHER" id="PTHR11102">
    <property type="entry name" value="SEL-1-LIKE PROTEIN"/>
    <property type="match status" value="1"/>
</dbReference>
<reference evidence="2" key="1">
    <citation type="submission" date="2018-05" db="EMBL/GenBank/DDBJ databases">
        <title>Zavarzinia sp. HR-AS.</title>
        <authorList>
            <person name="Lee Y."/>
            <person name="Jeon C.O."/>
        </authorList>
    </citation>
    <scope>NUCLEOTIDE SEQUENCE [LARGE SCALE GENOMIC DNA]</scope>
    <source>
        <strain evidence="2">DSM 1231</strain>
    </source>
</reference>